<evidence type="ECO:0000256" key="8">
    <source>
        <dbReference type="ARBA" id="ARBA00022989"/>
    </source>
</evidence>
<comment type="subcellular location">
    <subcellularLocation>
        <location evidence="1">Cell membrane</location>
        <topology evidence="1">Multi-pass membrane protein</topology>
    </subcellularLocation>
</comment>
<keyword evidence="7" id="KW-0448">Lipopolysaccharide biosynthesis</keyword>
<comment type="caution">
    <text evidence="13">The sequence shown here is derived from an EMBL/GenBank/DDBJ whole genome shotgun (WGS) entry which is preliminary data.</text>
</comment>
<evidence type="ECO:0000256" key="2">
    <source>
        <dbReference type="ARBA" id="ARBA00022475"/>
    </source>
</evidence>
<feature type="transmembrane region" description="Helical" evidence="11">
    <location>
        <begin position="6"/>
        <end position="23"/>
    </location>
</feature>
<dbReference type="AlphaFoldDB" id="A0A8J7M4S9"/>
<keyword evidence="5" id="KW-0441">Lipid A biosynthesis</keyword>
<dbReference type="PANTHER" id="PTHR30561">
    <property type="entry name" value="SMR FAMILY PROTON-DEPENDENT DRUG EFFLUX TRANSPORTER SUGE"/>
    <property type="match status" value="1"/>
</dbReference>
<keyword evidence="8 11" id="KW-1133">Transmembrane helix</keyword>
<dbReference type="EMBL" id="JAEHHL010000001">
    <property type="protein sequence ID" value="MBK0398344.1"/>
    <property type="molecule type" value="Genomic_DNA"/>
</dbReference>
<evidence type="ECO:0000256" key="11">
    <source>
        <dbReference type="SAM" id="Phobius"/>
    </source>
</evidence>
<feature type="transmembrane region" description="Helical" evidence="11">
    <location>
        <begin position="144"/>
        <end position="160"/>
    </location>
</feature>
<dbReference type="GO" id="GO:0009245">
    <property type="term" value="P:lipid A biosynthetic process"/>
    <property type="evidence" value="ECO:0007669"/>
    <property type="project" value="UniProtKB-KW"/>
</dbReference>
<reference evidence="13" key="1">
    <citation type="submission" date="2020-12" db="EMBL/GenBank/DDBJ databases">
        <title>Bacterial taxonomy.</title>
        <authorList>
            <person name="Pan X."/>
        </authorList>
    </citation>
    <scope>NUCLEOTIDE SEQUENCE</scope>
    <source>
        <strain evidence="13">M0105</strain>
    </source>
</reference>
<dbReference type="GO" id="GO:0022857">
    <property type="term" value="F:transmembrane transporter activity"/>
    <property type="evidence" value="ECO:0007669"/>
    <property type="project" value="InterPro"/>
</dbReference>
<keyword evidence="3" id="KW-0444">Lipid biosynthesis</keyword>
<evidence type="ECO:0000259" key="12">
    <source>
        <dbReference type="Pfam" id="PF00892"/>
    </source>
</evidence>
<protein>
    <submittedName>
        <fullName evidence="13">EamA family transporter</fullName>
    </submittedName>
</protein>
<dbReference type="Pfam" id="PF00892">
    <property type="entry name" value="EamA"/>
    <property type="match status" value="1"/>
</dbReference>
<feature type="transmembrane region" description="Helical" evidence="11">
    <location>
        <begin position="57"/>
        <end position="76"/>
    </location>
</feature>
<name>A0A8J7M4S9_9RHOB</name>
<dbReference type="SUPFAM" id="SSF103481">
    <property type="entry name" value="Multidrug resistance efflux transporter EmrE"/>
    <property type="match status" value="2"/>
</dbReference>
<evidence type="ECO:0000256" key="5">
    <source>
        <dbReference type="ARBA" id="ARBA00022556"/>
    </source>
</evidence>
<evidence type="ECO:0000256" key="6">
    <source>
        <dbReference type="ARBA" id="ARBA00022692"/>
    </source>
</evidence>
<keyword evidence="2" id="KW-1003">Cell membrane</keyword>
<feature type="transmembrane region" description="Helical" evidence="11">
    <location>
        <begin position="204"/>
        <end position="225"/>
    </location>
</feature>
<evidence type="ECO:0000256" key="7">
    <source>
        <dbReference type="ARBA" id="ARBA00022985"/>
    </source>
</evidence>
<dbReference type="Proteomes" id="UP000655420">
    <property type="component" value="Unassembled WGS sequence"/>
</dbReference>
<keyword evidence="4" id="KW-0997">Cell inner membrane</keyword>
<keyword evidence="6 11" id="KW-0812">Transmembrane</keyword>
<evidence type="ECO:0000313" key="14">
    <source>
        <dbReference type="Proteomes" id="UP000655420"/>
    </source>
</evidence>
<dbReference type="InterPro" id="IPR000390">
    <property type="entry name" value="Small_drug/metabolite_transptr"/>
</dbReference>
<dbReference type="Gene3D" id="1.10.3730.20">
    <property type="match status" value="1"/>
</dbReference>
<feature type="transmembrane region" description="Helical" evidence="11">
    <location>
        <begin position="260"/>
        <end position="278"/>
    </location>
</feature>
<proteinExistence type="predicted"/>
<sequence>MSASALALVLAAAFMHATWNALVKGATDRAAVLTGVSLANVIVGAALVVMAPLPAMASWPSLAVSTVVHYAYYLLLFHSYRLGDLSQVYPISRGIAPALVAVSALVLIGEDLSPGGWAGVAAVSAGIGLLAVQKGAVNAPRGSVAFALTLGVCIAVYSTADGIGVRLSESPLGYMGWLFLLEAPVPLAIAWHRQRRGGHVDRRTLLLGLFAGGLSVAAYGIVLYVKSFAPLGAVSAVRESSVVIAALMGVLLFGERPWKGRLMAAVIVAGGVMALATAS</sequence>
<evidence type="ECO:0000256" key="1">
    <source>
        <dbReference type="ARBA" id="ARBA00004651"/>
    </source>
</evidence>
<dbReference type="GO" id="GO:0005886">
    <property type="term" value="C:plasma membrane"/>
    <property type="evidence" value="ECO:0007669"/>
    <property type="project" value="UniProtKB-SubCell"/>
</dbReference>
<gene>
    <name evidence="13" type="ORF">H0I76_04000</name>
</gene>
<keyword evidence="14" id="KW-1185">Reference proteome</keyword>
<feature type="transmembrane region" description="Helical" evidence="11">
    <location>
        <begin position="172"/>
        <end position="192"/>
    </location>
</feature>
<organism evidence="13 14">
    <name type="scientific">Thermohalobaculum xanthum</name>
    <dbReference type="NCBI Taxonomy" id="2753746"/>
    <lineage>
        <taxon>Bacteria</taxon>
        <taxon>Pseudomonadati</taxon>
        <taxon>Pseudomonadota</taxon>
        <taxon>Alphaproteobacteria</taxon>
        <taxon>Rhodobacterales</taxon>
        <taxon>Paracoccaceae</taxon>
        <taxon>Thermohalobaculum</taxon>
    </lineage>
</organism>
<feature type="transmembrane region" description="Helical" evidence="11">
    <location>
        <begin position="115"/>
        <end position="132"/>
    </location>
</feature>
<dbReference type="InterPro" id="IPR000620">
    <property type="entry name" value="EamA_dom"/>
</dbReference>
<dbReference type="RefSeq" id="WP_200607329.1">
    <property type="nucleotide sequence ID" value="NZ_JAEHHL010000001.1"/>
</dbReference>
<feature type="domain" description="EamA" evidence="12">
    <location>
        <begin position="144"/>
        <end position="275"/>
    </location>
</feature>
<evidence type="ECO:0000256" key="10">
    <source>
        <dbReference type="ARBA" id="ARBA00023136"/>
    </source>
</evidence>
<feature type="transmembrane region" description="Helical" evidence="11">
    <location>
        <begin position="231"/>
        <end position="253"/>
    </location>
</feature>
<dbReference type="GO" id="GO:0009103">
    <property type="term" value="P:lipopolysaccharide biosynthetic process"/>
    <property type="evidence" value="ECO:0007669"/>
    <property type="project" value="UniProtKB-KW"/>
</dbReference>
<evidence type="ECO:0000256" key="3">
    <source>
        <dbReference type="ARBA" id="ARBA00022516"/>
    </source>
</evidence>
<dbReference type="PANTHER" id="PTHR30561:SF9">
    <property type="entry name" value="4-AMINO-4-DEOXY-L-ARABINOSE-PHOSPHOUNDECAPRENOL FLIPPASE SUBUNIT ARNF-RELATED"/>
    <property type="match status" value="1"/>
</dbReference>
<keyword evidence="9" id="KW-0443">Lipid metabolism</keyword>
<evidence type="ECO:0000256" key="9">
    <source>
        <dbReference type="ARBA" id="ARBA00023098"/>
    </source>
</evidence>
<accession>A0A8J7M4S9</accession>
<feature type="transmembrane region" description="Helical" evidence="11">
    <location>
        <begin position="30"/>
        <end position="51"/>
    </location>
</feature>
<keyword evidence="10 11" id="KW-0472">Membrane</keyword>
<evidence type="ECO:0000256" key="4">
    <source>
        <dbReference type="ARBA" id="ARBA00022519"/>
    </source>
</evidence>
<evidence type="ECO:0000313" key="13">
    <source>
        <dbReference type="EMBL" id="MBK0398344.1"/>
    </source>
</evidence>
<dbReference type="InterPro" id="IPR037185">
    <property type="entry name" value="EmrE-like"/>
</dbReference>
<feature type="transmembrane region" description="Helical" evidence="11">
    <location>
        <begin position="88"/>
        <end position="109"/>
    </location>
</feature>